<keyword evidence="2" id="KW-0540">Nuclease</keyword>
<evidence type="ECO:0000313" key="2">
    <source>
        <dbReference type="EMBL" id="MEA5478651.1"/>
    </source>
</evidence>
<dbReference type="GO" id="GO:0004519">
    <property type="term" value="F:endonuclease activity"/>
    <property type="evidence" value="ECO:0007669"/>
    <property type="project" value="UniProtKB-KW"/>
</dbReference>
<comment type="caution">
    <text evidence="2">The sequence shown here is derived from an EMBL/GenBank/DDBJ whole genome shotgun (WGS) entry which is preliminary data.</text>
</comment>
<dbReference type="RefSeq" id="WP_323262092.1">
    <property type="nucleotide sequence ID" value="NZ_JAYGIE010000077.1"/>
</dbReference>
<keyword evidence="2" id="KW-0255">Endonuclease</keyword>
<dbReference type="EMBL" id="JAYGIE010000077">
    <property type="protein sequence ID" value="MEA5478651.1"/>
    <property type="molecule type" value="Genomic_DNA"/>
</dbReference>
<protein>
    <submittedName>
        <fullName evidence="2">Uma2 family endonuclease</fullName>
    </submittedName>
</protein>
<dbReference type="PANTHER" id="PTHR35400:SF1">
    <property type="entry name" value="SLR1083 PROTEIN"/>
    <property type="match status" value="1"/>
</dbReference>
<dbReference type="InterPro" id="IPR011335">
    <property type="entry name" value="Restrct_endonuc-II-like"/>
</dbReference>
<dbReference type="InterPro" id="IPR008538">
    <property type="entry name" value="Uma2"/>
</dbReference>
<keyword evidence="3" id="KW-1185">Reference proteome</keyword>
<accession>A0ABU5TK46</accession>
<gene>
    <name evidence="2" type="ORF">VB774_13565</name>
</gene>
<dbReference type="PANTHER" id="PTHR35400">
    <property type="entry name" value="SLR1083 PROTEIN"/>
    <property type="match status" value="1"/>
</dbReference>
<dbReference type="InterPro" id="IPR012296">
    <property type="entry name" value="Nuclease_put_TT1808"/>
</dbReference>
<reference evidence="2 3" key="1">
    <citation type="submission" date="2023-12" db="EMBL/GenBank/DDBJ databases">
        <title>Baltic Sea Cyanobacteria.</title>
        <authorList>
            <person name="Delbaje E."/>
            <person name="Fewer D.P."/>
            <person name="Shishido T.K."/>
        </authorList>
    </citation>
    <scope>NUCLEOTIDE SEQUENCE [LARGE SCALE GENOMIC DNA]</scope>
    <source>
        <strain evidence="2 3">UHCC 0370</strain>
    </source>
</reference>
<name>A0ABU5TK46_9CYAN</name>
<dbReference type="Proteomes" id="UP001301388">
    <property type="component" value="Unassembled WGS sequence"/>
</dbReference>
<keyword evidence="2" id="KW-0378">Hydrolase</keyword>
<sequence length="192" mass="21657">MVVTTKLAAMPTPVKYRLTVEQYYKMAEVGILGIEQRTELIEGEIIEMSPIGAKHAGTINRLSRVLSPRISAQSIISIQNSIRLNDKSEPQPDLAILHLRDDCYTESIPTPDDVFLLIEVSDSTLKYDRDIKIPLYAKSGIPEVWIANIEEQVFEVYKFPNQNSYEQIKIYSKGEVILIESLGVAIAVDEVF</sequence>
<feature type="domain" description="Putative restriction endonuclease" evidence="1">
    <location>
        <begin position="20"/>
        <end position="186"/>
    </location>
</feature>
<dbReference type="CDD" id="cd06260">
    <property type="entry name" value="DUF820-like"/>
    <property type="match status" value="1"/>
</dbReference>
<organism evidence="2 3">
    <name type="scientific">Pseudanabaena galeata UHCC 0370</name>
    <dbReference type="NCBI Taxonomy" id="3110310"/>
    <lineage>
        <taxon>Bacteria</taxon>
        <taxon>Bacillati</taxon>
        <taxon>Cyanobacteriota</taxon>
        <taxon>Cyanophyceae</taxon>
        <taxon>Pseudanabaenales</taxon>
        <taxon>Pseudanabaenaceae</taxon>
        <taxon>Pseudanabaena</taxon>
    </lineage>
</organism>
<evidence type="ECO:0000313" key="3">
    <source>
        <dbReference type="Proteomes" id="UP001301388"/>
    </source>
</evidence>
<evidence type="ECO:0000259" key="1">
    <source>
        <dbReference type="Pfam" id="PF05685"/>
    </source>
</evidence>
<dbReference type="Pfam" id="PF05685">
    <property type="entry name" value="Uma2"/>
    <property type="match status" value="1"/>
</dbReference>
<proteinExistence type="predicted"/>
<dbReference type="SUPFAM" id="SSF52980">
    <property type="entry name" value="Restriction endonuclease-like"/>
    <property type="match status" value="1"/>
</dbReference>
<dbReference type="Gene3D" id="3.90.1570.10">
    <property type="entry name" value="tt1808, chain A"/>
    <property type="match status" value="1"/>
</dbReference>